<dbReference type="InterPro" id="IPR015915">
    <property type="entry name" value="Kelch-typ_b-propeller"/>
</dbReference>
<protein>
    <submittedName>
        <fullName evidence="1">Oidioi.mRNA.OKI2018_I69.PAR.g9919.t1.cds</fullName>
    </submittedName>
</protein>
<keyword evidence="2" id="KW-1185">Reference proteome</keyword>
<organism evidence="1 2">
    <name type="scientific">Oikopleura dioica</name>
    <name type="common">Tunicate</name>
    <dbReference type="NCBI Taxonomy" id="34765"/>
    <lineage>
        <taxon>Eukaryota</taxon>
        <taxon>Metazoa</taxon>
        <taxon>Chordata</taxon>
        <taxon>Tunicata</taxon>
        <taxon>Appendicularia</taxon>
        <taxon>Copelata</taxon>
        <taxon>Oikopleuridae</taxon>
        <taxon>Oikopleura</taxon>
    </lineage>
</organism>
<proteinExistence type="predicted"/>
<accession>A0ABN7RRH7</accession>
<dbReference type="Proteomes" id="UP001158576">
    <property type="component" value="Chromosome PAR"/>
</dbReference>
<dbReference type="Gene3D" id="2.120.10.80">
    <property type="entry name" value="Kelch-type beta propeller"/>
    <property type="match status" value="1"/>
</dbReference>
<dbReference type="EMBL" id="OU015568">
    <property type="protein sequence ID" value="CAG5081589.1"/>
    <property type="molecule type" value="Genomic_DNA"/>
</dbReference>
<evidence type="ECO:0000313" key="1">
    <source>
        <dbReference type="EMBL" id="CAG5081589.1"/>
    </source>
</evidence>
<dbReference type="InterPro" id="IPR011043">
    <property type="entry name" value="Gal_Oxase/kelch_b-propeller"/>
</dbReference>
<reference evidence="1 2" key="1">
    <citation type="submission" date="2021-04" db="EMBL/GenBank/DDBJ databases">
        <authorList>
            <person name="Bliznina A."/>
        </authorList>
    </citation>
    <scope>NUCLEOTIDE SEQUENCE [LARGE SCALE GENOMIC DNA]</scope>
</reference>
<evidence type="ECO:0000313" key="2">
    <source>
        <dbReference type="Proteomes" id="UP001158576"/>
    </source>
</evidence>
<sequence>MEVFQSEIMSLKCVDADLGKACADTCQVKIDECLEFCDDPNCNSRCQGQWLDCLAACPCYSGCPDGCENCPNPICQGPSEHLFIIDVRMEEFNKGMHWNSDTGEVEFRNFDYQVNQGFDIEDSCYAMMNGEHWLLGGWFNPDAVAKIENCQISRQASTLEFPFHGGIFGSCASFRNKIYTCFDGRENRTRECITFDGKTQEIAAGQTTRGHDWSDLVVHDDELVTVGGCDGDGENCHGVTEIYGRDDGWVSHSWADFPVHELTNHAMVSDSKGIIIITDSSYDNTIYHLDFLPNNVYRWATLGQLRESAFNVSATSILGDVFIGYNNLERIRIDEREISATIVYETGFELRLDHAPFLAVDANFCKEE</sequence>
<gene>
    <name evidence="1" type="ORF">OKIOD_LOCUS1477</name>
</gene>
<name>A0ABN7RRH7_OIKDI</name>
<dbReference type="SUPFAM" id="SSF50965">
    <property type="entry name" value="Galactose oxidase, central domain"/>
    <property type="match status" value="1"/>
</dbReference>